<gene>
    <name evidence="1" type="ORF">A6U91_21250</name>
</gene>
<organism evidence="1 2">
    <name type="scientific">Agrobacterium tumefaciens</name>
    <dbReference type="NCBI Taxonomy" id="358"/>
    <lineage>
        <taxon>Bacteria</taxon>
        <taxon>Pseudomonadati</taxon>
        <taxon>Pseudomonadota</taxon>
        <taxon>Alphaproteobacteria</taxon>
        <taxon>Hyphomicrobiales</taxon>
        <taxon>Rhizobiaceae</taxon>
        <taxon>Rhizobium/Agrobacterium group</taxon>
        <taxon>Agrobacterium</taxon>
        <taxon>Agrobacterium tumefaciens complex</taxon>
    </lineage>
</organism>
<dbReference type="Proteomes" id="UP000093451">
    <property type="component" value="Unassembled WGS sequence"/>
</dbReference>
<reference evidence="1 2" key="1">
    <citation type="journal article" date="2016" name="PeerJ">
        <title>Gall-ID: tools for genotyping gall-causing phytopathogenic bacteria.</title>
        <authorList>
            <person name="Davis E.W.II."/>
            <person name="Weisberg A.J."/>
            <person name="Tabima J.F."/>
            <person name="Grunwald N.J."/>
            <person name="Chang J.H."/>
        </authorList>
    </citation>
    <scope>NUCLEOTIDE SEQUENCE [LARGE SCALE GENOMIC DNA]</scope>
    <source>
        <strain evidence="1 2">N2/73</strain>
    </source>
</reference>
<evidence type="ECO:0000313" key="1">
    <source>
        <dbReference type="EMBL" id="OCJ32719.1"/>
    </source>
</evidence>
<dbReference type="RefSeq" id="WP_065689045.1">
    <property type="nucleotide sequence ID" value="NZ_LXKT01000029.1"/>
</dbReference>
<sequence>MQLTEIDLAKPETLPRMPAPGKCIYCYEVYPNEDLTDEHVVPYALAANAMILGKSCCKACQREITRYEQAVPKHQLGVFRAQVDAPTRNKKDRPELIPIHFAEVDDDGRLTRDLGVRSIPIEKTPVMINLWQSPPPAILQETHGRPSKPWTFTDQAAVEALCRQVAKETGARNGIAMHVGDVNRNHYLRALAKTAHAYAVAECGVDSFEPLLTDIILNRSDDLETYVGDMPGIGPFARDPSHTLQISAGEAAGGPTGPYVVVRIQLSPSIRSPEHLVVVGKPKAQLVEKFV</sequence>
<protein>
    <recommendedName>
        <fullName evidence="3">HNH endonuclease</fullName>
    </recommendedName>
</protein>
<proteinExistence type="predicted"/>
<comment type="caution">
    <text evidence="1">The sequence shown here is derived from an EMBL/GenBank/DDBJ whole genome shotgun (WGS) entry which is preliminary data.</text>
</comment>
<evidence type="ECO:0008006" key="3">
    <source>
        <dbReference type="Google" id="ProtNLM"/>
    </source>
</evidence>
<name>A0AB36EBI0_AGRTU</name>
<dbReference type="EMBL" id="LXKT01000029">
    <property type="protein sequence ID" value="OCJ32719.1"/>
    <property type="molecule type" value="Genomic_DNA"/>
</dbReference>
<dbReference type="AlphaFoldDB" id="A0AB36EBI0"/>
<evidence type="ECO:0000313" key="2">
    <source>
        <dbReference type="Proteomes" id="UP000093451"/>
    </source>
</evidence>
<accession>A0AB36EBI0</accession>